<dbReference type="Proteomes" id="UP000294562">
    <property type="component" value="Unassembled WGS sequence"/>
</dbReference>
<organism evidence="2 3">
    <name type="scientific">Meridianimarinicoccus aquatilis</name>
    <dbReference type="NCBI Taxonomy" id="2552766"/>
    <lineage>
        <taxon>Bacteria</taxon>
        <taxon>Pseudomonadati</taxon>
        <taxon>Pseudomonadota</taxon>
        <taxon>Alphaproteobacteria</taxon>
        <taxon>Rhodobacterales</taxon>
        <taxon>Paracoccaceae</taxon>
        <taxon>Meridianimarinicoccus</taxon>
    </lineage>
</organism>
<gene>
    <name evidence="2" type="ORF">E2L05_13795</name>
</gene>
<feature type="region of interest" description="Disordered" evidence="1">
    <location>
        <begin position="41"/>
        <end position="81"/>
    </location>
</feature>
<proteinExistence type="predicted"/>
<sequence>MSKSIVGSSFINRQQPVKNGPTRAFQAPGVPQWLRKAITERPDAGAGAKAPDPCVTWEPEKMSGSDRPFGAPRAAHAAADR</sequence>
<evidence type="ECO:0000313" key="2">
    <source>
        <dbReference type="EMBL" id="TDL86276.1"/>
    </source>
</evidence>
<comment type="caution">
    <text evidence="2">The sequence shown here is derived from an EMBL/GenBank/DDBJ whole genome shotgun (WGS) entry which is preliminary data.</text>
</comment>
<name>A0A4R6AVJ7_9RHOB</name>
<feature type="region of interest" description="Disordered" evidence="1">
    <location>
        <begin position="1"/>
        <end position="26"/>
    </location>
</feature>
<evidence type="ECO:0000313" key="3">
    <source>
        <dbReference type="Proteomes" id="UP000294562"/>
    </source>
</evidence>
<feature type="compositionally biased region" description="Low complexity" evidence="1">
    <location>
        <begin position="44"/>
        <end position="53"/>
    </location>
</feature>
<dbReference type="RefSeq" id="WP_133343491.1">
    <property type="nucleotide sequence ID" value="NZ_SMZO01000034.1"/>
</dbReference>
<accession>A0A4R6AVJ7</accession>
<keyword evidence="3" id="KW-1185">Reference proteome</keyword>
<protein>
    <submittedName>
        <fullName evidence="2">Uncharacterized protein</fullName>
    </submittedName>
</protein>
<evidence type="ECO:0000256" key="1">
    <source>
        <dbReference type="SAM" id="MobiDB-lite"/>
    </source>
</evidence>
<feature type="compositionally biased region" description="Polar residues" evidence="1">
    <location>
        <begin position="1"/>
        <end position="17"/>
    </location>
</feature>
<dbReference type="EMBL" id="SMZO01000034">
    <property type="protein sequence ID" value="TDL86276.1"/>
    <property type="molecule type" value="Genomic_DNA"/>
</dbReference>
<feature type="compositionally biased region" description="Low complexity" evidence="1">
    <location>
        <begin position="71"/>
        <end position="81"/>
    </location>
</feature>
<dbReference type="AlphaFoldDB" id="A0A4R6AVJ7"/>
<reference evidence="2 3" key="1">
    <citation type="submission" date="2019-03" db="EMBL/GenBank/DDBJ databases">
        <title>Rhodobacteraceae bacterium SM1902, a new member of the family Rhodobacteraceae isolated from Yantai.</title>
        <authorList>
            <person name="Sun Y."/>
        </authorList>
    </citation>
    <scope>NUCLEOTIDE SEQUENCE [LARGE SCALE GENOMIC DNA]</scope>
    <source>
        <strain evidence="2 3">SM1902</strain>
    </source>
</reference>